<sequence length="57" mass="6676">LSSLKSNDWVTGTQIPNRHRVKYLNCQTRDDPCQVKKANRSQTYSCHGSREWVNLQK</sequence>
<accession>A0A0R3SXY1</accession>
<protein>
    <submittedName>
        <fullName evidence="1">FLYWCH-type domain-containing protein</fullName>
    </submittedName>
</protein>
<evidence type="ECO:0000313" key="1">
    <source>
        <dbReference type="WBParaSite" id="HDID_0001062601-mRNA-1"/>
    </source>
</evidence>
<name>A0A0R3SXY1_HYMDI</name>
<organism evidence="1">
    <name type="scientific">Hymenolepis diminuta</name>
    <name type="common">Rat tapeworm</name>
    <dbReference type="NCBI Taxonomy" id="6216"/>
    <lineage>
        <taxon>Eukaryota</taxon>
        <taxon>Metazoa</taxon>
        <taxon>Spiralia</taxon>
        <taxon>Lophotrochozoa</taxon>
        <taxon>Platyhelminthes</taxon>
        <taxon>Cestoda</taxon>
        <taxon>Eucestoda</taxon>
        <taxon>Cyclophyllidea</taxon>
        <taxon>Hymenolepididae</taxon>
        <taxon>Hymenolepis</taxon>
    </lineage>
</organism>
<proteinExistence type="predicted"/>
<dbReference type="WBParaSite" id="HDID_0001062601-mRNA-1">
    <property type="protein sequence ID" value="HDID_0001062601-mRNA-1"/>
    <property type="gene ID" value="HDID_0001062601"/>
</dbReference>
<dbReference type="AlphaFoldDB" id="A0A0R3SXY1"/>
<reference evidence="1" key="1">
    <citation type="submission" date="2017-02" db="UniProtKB">
        <authorList>
            <consortium name="WormBaseParasite"/>
        </authorList>
    </citation>
    <scope>IDENTIFICATION</scope>
</reference>